<feature type="transmembrane region" description="Helical" evidence="8">
    <location>
        <begin position="269"/>
        <end position="294"/>
    </location>
</feature>
<dbReference type="Gene3D" id="1.10.3470.10">
    <property type="entry name" value="ABC transporter involved in vitamin B12 uptake, BtuC"/>
    <property type="match status" value="1"/>
</dbReference>
<dbReference type="PANTHER" id="PTHR30472:SF25">
    <property type="entry name" value="ABC TRANSPORTER PERMEASE PROTEIN MJ0876-RELATED"/>
    <property type="match status" value="1"/>
</dbReference>
<dbReference type="InterPro" id="IPR000522">
    <property type="entry name" value="ABC_transptr_permease_BtuC"/>
</dbReference>
<evidence type="ECO:0000256" key="4">
    <source>
        <dbReference type="ARBA" id="ARBA00022475"/>
    </source>
</evidence>
<keyword evidence="10" id="KW-1185">Reference proteome</keyword>
<feature type="transmembrane region" description="Helical" evidence="8">
    <location>
        <begin position="52"/>
        <end position="72"/>
    </location>
</feature>
<evidence type="ECO:0000256" key="3">
    <source>
        <dbReference type="ARBA" id="ARBA00022448"/>
    </source>
</evidence>
<protein>
    <recommendedName>
        <fullName evidence="11">Iron ABC transporter permease</fullName>
    </recommendedName>
</protein>
<dbReference type="AlphaFoldDB" id="A0A1L7CDS3"/>
<feature type="transmembrane region" description="Helical" evidence="8">
    <location>
        <begin position="300"/>
        <end position="319"/>
    </location>
</feature>
<dbReference type="Pfam" id="PF01032">
    <property type="entry name" value="FecCD"/>
    <property type="match status" value="1"/>
</dbReference>
<keyword evidence="3" id="KW-0813">Transport</keyword>
<dbReference type="PANTHER" id="PTHR30472">
    <property type="entry name" value="FERRIC ENTEROBACTIN TRANSPORT SYSTEM PERMEASE PROTEIN"/>
    <property type="match status" value="1"/>
</dbReference>
<dbReference type="GO" id="GO:0022857">
    <property type="term" value="F:transmembrane transporter activity"/>
    <property type="evidence" value="ECO:0007669"/>
    <property type="project" value="InterPro"/>
</dbReference>
<gene>
    <name evidence="9" type="ORF">CAQU_01645</name>
</gene>
<evidence type="ECO:0000256" key="8">
    <source>
        <dbReference type="SAM" id="Phobius"/>
    </source>
</evidence>
<accession>A0A1L7CDS3</accession>
<feature type="transmembrane region" description="Helical" evidence="8">
    <location>
        <begin position="228"/>
        <end position="257"/>
    </location>
</feature>
<keyword evidence="7 8" id="KW-0472">Membrane</keyword>
<dbReference type="SUPFAM" id="SSF81345">
    <property type="entry name" value="ABC transporter involved in vitamin B12 uptake, BtuC"/>
    <property type="match status" value="1"/>
</dbReference>
<evidence type="ECO:0000256" key="6">
    <source>
        <dbReference type="ARBA" id="ARBA00022989"/>
    </source>
</evidence>
<keyword evidence="6 8" id="KW-1133">Transmembrane helix</keyword>
<dbReference type="Proteomes" id="UP000185478">
    <property type="component" value="Chromosome"/>
</dbReference>
<comment type="similarity">
    <text evidence="2">Belongs to the binding-protein-dependent transport system permease family. FecCD subfamily.</text>
</comment>
<sequence length="323" mass="32884">MRTTIHLGIATVLLIVAMWISAATGAYPIHLHDLTSLDWDNQALVVFTQLRLPRIILGALVGAALAAAGTTYQGCLNNPLADPYLLGISSGAGLAVTILAALGGAGALGAATPAAFIGALIAVGLTLIVSRGIGHNTNPATIILAGVATGSLFGAAQTYLQQANADTLKSVYSWMLGHLLTSGWNNIALAAAPILISIAIMSGGGKLLNLLAVGDEEATSLGVNPAHIRAALLAAATLATATAVAHSGLIGFVGIIIPHAIRRAITTDYRLLIPLSAIYGATFLVATDVLARTLLSPAELPIGVITAFIGAPFFMLLLARKNT</sequence>
<dbReference type="KEGG" id="caqu:CAQU_01645"/>
<dbReference type="RefSeq" id="WP_075724643.1">
    <property type="nucleotide sequence ID" value="NZ_CP009245.1"/>
</dbReference>
<organism evidence="9 10">
    <name type="scientific">Corynebacterium aquilae DSM 44791</name>
    <dbReference type="NCBI Taxonomy" id="1431546"/>
    <lineage>
        <taxon>Bacteria</taxon>
        <taxon>Bacillati</taxon>
        <taxon>Actinomycetota</taxon>
        <taxon>Actinomycetes</taxon>
        <taxon>Mycobacteriales</taxon>
        <taxon>Corynebacteriaceae</taxon>
        <taxon>Corynebacterium</taxon>
    </lineage>
</organism>
<dbReference type="STRING" id="1431546.CAQU_01645"/>
<dbReference type="InterPro" id="IPR037294">
    <property type="entry name" value="ABC_BtuC-like"/>
</dbReference>
<proteinExistence type="inferred from homology"/>
<evidence type="ECO:0008006" key="11">
    <source>
        <dbReference type="Google" id="ProtNLM"/>
    </source>
</evidence>
<feature type="transmembrane region" description="Helical" evidence="8">
    <location>
        <begin position="187"/>
        <end position="208"/>
    </location>
</feature>
<feature type="transmembrane region" description="Helical" evidence="8">
    <location>
        <begin position="84"/>
        <end position="102"/>
    </location>
</feature>
<dbReference type="OrthoDB" id="9782305at2"/>
<evidence type="ECO:0000313" key="9">
    <source>
        <dbReference type="EMBL" id="APT83987.1"/>
    </source>
</evidence>
<keyword evidence="4" id="KW-1003">Cell membrane</keyword>
<comment type="subcellular location">
    <subcellularLocation>
        <location evidence="1">Cell membrane</location>
        <topology evidence="1">Multi-pass membrane protein</topology>
    </subcellularLocation>
</comment>
<dbReference type="GO" id="GO:0005886">
    <property type="term" value="C:plasma membrane"/>
    <property type="evidence" value="ECO:0007669"/>
    <property type="project" value="UniProtKB-SubCell"/>
</dbReference>
<feature type="transmembrane region" description="Helical" evidence="8">
    <location>
        <begin position="108"/>
        <end position="129"/>
    </location>
</feature>
<keyword evidence="5 8" id="KW-0812">Transmembrane</keyword>
<reference evidence="9 10" key="1">
    <citation type="submission" date="2014-08" db="EMBL/GenBank/DDBJ databases">
        <title>Complete genome sequence of Corynebacterium aquilae S-613T(T) (=DSM 44791(T)), isolated from the choana of a healthy golden eagle.</title>
        <authorList>
            <person name="Ruckert C."/>
            <person name="Albersmeier A."/>
            <person name="Winkler A."/>
            <person name="Kalinowski J."/>
        </authorList>
    </citation>
    <scope>NUCLEOTIDE SEQUENCE [LARGE SCALE GENOMIC DNA]</scope>
    <source>
        <strain evidence="9 10">S-613</strain>
    </source>
</reference>
<evidence type="ECO:0000256" key="7">
    <source>
        <dbReference type="ARBA" id="ARBA00023136"/>
    </source>
</evidence>
<dbReference type="EMBL" id="CP009245">
    <property type="protein sequence ID" value="APT83987.1"/>
    <property type="molecule type" value="Genomic_DNA"/>
</dbReference>
<dbReference type="CDD" id="cd06550">
    <property type="entry name" value="TM_ABC_iron-siderophores_like"/>
    <property type="match status" value="1"/>
</dbReference>
<dbReference type="FunFam" id="1.10.3470.10:FF:000001">
    <property type="entry name" value="Vitamin B12 ABC transporter permease BtuC"/>
    <property type="match status" value="1"/>
</dbReference>
<evidence type="ECO:0000256" key="1">
    <source>
        <dbReference type="ARBA" id="ARBA00004651"/>
    </source>
</evidence>
<evidence type="ECO:0000256" key="2">
    <source>
        <dbReference type="ARBA" id="ARBA00007935"/>
    </source>
</evidence>
<name>A0A1L7CDS3_9CORY</name>
<evidence type="ECO:0000256" key="5">
    <source>
        <dbReference type="ARBA" id="ARBA00022692"/>
    </source>
</evidence>
<evidence type="ECO:0000313" key="10">
    <source>
        <dbReference type="Proteomes" id="UP000185478"/>
    </source>
</evidence>